<organism evidence="2 3">
    <name type="scientific">Pseudomonas fluorescens</name>
    <dbReference type="NCBI Taxonomy" id="294"/>
    <lineage>
        <taxon>Bacteria</taxon>
        <taxon>Pseudomonadati</taxon>
        <taxon>Pseudomonadota</taxon>
        <taxon>Gammaproteobacteria</taxon>
        <taxon>Pseudomonadales</taxon>
        <taxon>Pseudomonadaceae</taxon>
        <taxon>Pseudomonas</taxon>
    </lineage>
</organism>
<feature type="region of interest" description="Disordered" evidence="1">
    <location>
        <begin position="59"/>
        <end position="80"/>
    </location>
</feature>
<accession>A0A109LEE6</accession>
<comment type="caution">
    <text evidence="2">The sequence shown here is derived from an EMBL/GenBank/DDBJ whole genome shotgun (WGS) entry which is preliminary data.</text>
</comment>
<gene>
    <name evidence="2" type="ORF">PFLmoz3_04229</name>
</gene>
<evidence type="ECO:0000313" key="2">
    <source>
        <dbReference type="EMBL" id="KWV86257.1"/>
    </source>
</evidence>
<protein>
    <submittedName>
        <fullName evidence="2">Uncharacterized protein</fullName>
    </submittedName>
</protein>
<proteinExistence type="predicted"/>
<dbReference type="Proteomes" id="UP000061348">
    <property type="component" value="Unassembled WGS sequence"/>
</dbReference>
<evidence type="ECO:0000256" key="1">
    <source>
        <dbReference type="SAM" id="MobiDB-lite"/>
    </source>
</evidence>
<reference evidence="2 3" key="1">
    <citation type="submission" date="2015-05" db="EMBL/GenBank/DDBJ databases">
        <title>A genomic and transcriptomic approach to investigate the blue pigment phenotype in Pseudomonas fluorescens.</title>
        <authorList>
            <person name="Andreani N.A."/>
            <person name="Cardazzo B."/>
        </authorList>
    </citation>
    <scope>NUCLEOTIDE SEQUENCE [LARGE SCALE GENOMIC DNA]</scope>
    <source>
        <strain evidence="2 3">Ps_22</strain>
    </source>
</reference>
<sequence length="118" mass="12975">MSWVRVPVLSVHSTSIEPKFWIALRRLTTTLRLAMAVAPLARLALTIIGSISGVRPTATARANRKASPQSPLEKPLRKNTMGTITSMKRISSQLTLFTPRSKAVCTREPTIALAREPK</sequence>
<dbReference type="AlphaFoldDB" id="A0A109LEE6"/>
<dbReference type="EMBL" id="LCYA01000103">
    <property type="protein sequence ID" value="KWV86257.1"/>
    <property type="molecule type" value="Genomic_DNA"/>
</dbReference>
<dbReference type="PATRIC" id="fig|294.194.peg.4700"/>
<name>A0A109LEE6_PSEFL</name>
<evidence type="ECO:0000313" key="3">
    <source>
        <dbReference type="Proteomes" id="UP000061348"/>
    </source>
</evidence>